<accession>A0ABQ5JYG0</accession>
<keyword evidence="1" id="KW-0812">Transmembrane</keyword>
<reference evidence="2" key="1">
    <citation type="submission" date="2022-03" db="EMBL/GenBank/DDBJ databases">
        <title>Draft genome sequence of Aduncisulcus paluster, a free-living microaerophilic Fornicata.</title>
        <authorList>
            <person name="Yuyama I."/>
            <person name="Kume K."/>
            <person name="Tamura T."/>
            <person name="Inagaki Y."/>
            <person name="Hashimoto T."/>
        </authorList>
    </citation>
    <scope>NUCLEOTIDE SEQUENCE</scope>
    <source>
        <strain evidence="2">NY0171</strain>
    </source>
</reference>
<keyword evidence="1" id="KW-0472">Membrane</keyword>
<name>A0ABQ5JYG0_9EUKA</name>
<feature type="transmembrane region" description="Helical" evidence="1">
    <location>
        <begin position="119"/>
        <end position="146"/>
    </location>
</feature>
<protein>
    <submittedName>
        <fullName evidence="2">Uncharacterized protein</fullName>
    </submittedName>
</protein>
<organism evidence="2 3">
    <name type="scientific">Aduncisulcus paluster</name>
    <dbReference type="NCBI Taxonomy" id="2918883"/>
    <lineage>
        <taxon>Eukaryota</taxon>
        <taxon>Metamonada</taxon>
        <taxon>Carpediemonas-like organisms</taxon>
        <taxon>Aduncisulcus</taxon>
    </lineage>
</organism>
<dbReference type="Proteomes" id="UP001057375">
    <property type="component" value="Unassembled WGS sequence"/>
</dbReference>
<comment type="caution">
    <text evidence="2">The sequence shown here is derived from an EMBL/GenBank/DDBJ whole genome shotgun (WGS) entry which is preliminary data.</text>
</comment>
<proteinExistence type="predicted"/>
<gene>
    <name evidence="2" type="ORF">ADUPG1_012121</name>
</gene>
<evidence type="ECO:0000313" key="3">
    <source>
        <dbReference type="Proteomes" id="UP001057375"/>
    </source>
</evidence>
<feature type="transmembrane region" description="Helical" evidence="1">
    <location>
        <begin position="158"/>
        <end position="183"/>
    </location>
</feature>
<dbReference type="EMBL" id="BQXS01012405">
    <property type="protein sequence ID" value="GKT22455.1"/>
    <property type="molecule type" value="Genomic_DNA"/>
</dbReference>
<keyword evidence="3" id="KW-1185">Reference proteome</keyword>
<sequence>MWSWQRLADCRFGRTDGWSFDWFELDLALIVRIGPEVEVVDFFVYWLELRFEEGTLALVRIFWISSVSSSGTTALPSVKIGPEFGSRWRRPSGVKNFSWLSFNTSFHISRSLMSGRLSLIRSMGIGLLVIYMTFSFGALGLCMYLAGGKYPLVGSDLVIGLLLVLAMRALVSSSLVLSSTLMTEWCKMRSSYKWPTRKSISNGALFL</sequence>
<keyword evidence="1" id="KW-1133">Transmembrane helix</keyword>
<evidence type="ECO:0000313" key="2">
    <source>
        <dbReference type="EMBL" id="GKT22455.1"/>
    </source>
</evidence>
<evidence type="ECO:0000256" key="1">
    <source>
        <dbReference type="SAM" id="Phobius"/>
    </source>
</evidence>